<evidence type="ECO:0000313" key="8">
    <source>
        <dbReference type="EMBL" id="MFD2319552.1"/>
    </source>
</evidence>
<dbReference type="PROSITE" id="PS50983">
    <property type="entry name" value="FE_B12_PBP"/>
    <property type="match status" value="1"/>
</dbReference>
<dbReference type="InterPro" id="IPR051313">
    <property type="entry name" value="Bact_iron-sidero_bind"/>
</dbReference>
<proteinExistence type="inferred from homology"/>
<evidence type="ECO:0000313" key="9">
    <source>
        <dbReference type="Proteomes" id="UP001597287"/>
    </source>
</evidence>
<keyword evidence="4" id="KW-0408">Iron</keyword>
<evidence type="ECO:0000256" key="6">
    <source>
        <dbReference type="SAM" id="SignalP"/>
    </source>
</evidence>
<feature type="chain" id="PRO_5045615742" evidence="6">
    <location>
        <begin position="29"/>
        <end position="349"/>
    </location>
</feature>
<name>A0ABW5EPC2_9BURK</name>
<comment type="similarity">
    <text evidence="2">Belongs to the bacterial solute-binding protein 8 family.</text>
</comment>
<feature type="signal peptide" evidence="6">
    <location>
        <begin position="1"/>
        <end position="28"/>
    </location>
</feature>
<sequence length="349" mass="37338">MTRLFRIPHHASMLALALALAAALALSACDRPATPSAQAAAPQAAAGGFKPVTVQHQLGTTVVEHLPQRVAALDMNEADFLDQLGVPIAGMPKDFVPHFLARYKDDAGVQDLGSIVQPNLERVHALKPDLVLISPIQASAYQELSGFAPTLHFDVDFRNSGARHLDTVRDHMLTLGRIFGKEDLARAKAAEMDDKVAQAKRATDGRAETALIVMHNNGAFSSFGPQSRYGFVFNALGVKPASTAAEADLHGQPVSSEFIQQANPDILYVIDRTAIMQRRPGMDATGMDNPLLRQTRAWKNNRVVFVDSEAWYVTAASVTSVKLMVDDVLKGYGDAPAAGAGPVAAAIAN</sequence>
<protein>
    <submittedName>
        <fullName evidence="8">Siderophore ABC transporter substrate-binding protein</fullName>
    </submittedName>
</protein>
<evidence type="ECO:0000256" key="2">
    <source>
        <dbReference type="ARBA" id="ARBA00008814"/>
    </source>
</evidence>
<comment type="subcellular location">
    <subcellularLocation>
        <location evidence="1">Cell envelope</location>
    </subcellularLocation>
</comment>
<reference evidence="9" key="1">
    <citation type="journal article" date="2019" name="Int. J. Syst. Evol. Microbiol.">
        <title>The Global Catalogue of Microorganisms (GCM) 10K type strain sequencing project: providing services to taxonomists for standard genome sequencing and annotation.</title>
        <authorList>
            <consortium name="The Broad Institute Genomics Platform"/>
            <consortium name="The Broad Institute Genome Sequencing Center for Infectious Disease"/>
            <person name="Wu L."/>
            <person name="Ma J."/>
        </authorList>
    </citation>
    <scope>NUCLEOTIDE SEQUENCE [LARGE SCALE GENOMIC DNA]</scope>
    <source>
        <strain evidence="9">CCUG 62793</strain>
    </source>
</reference>
<dbReference type="InterPro" id="IPR033870">
    <property type="entry name" value="FatB"/>
</dbReference>
<keyword evidence="4" id="KW-0410">Iron transport</keyword>
<evidence type="ECO:0000259" key="7">
    <source>
        <dbReference type="PROSITE" id="PS50983"/>
    </source>
</evidence>
<dbReference type="Pfam" id="PF01497">
    <property type="entry name" value="Peripla_BP_2"/>
    <property type="match status" value="1"/>
</dbReference>
<evidence type="ECO:0000256" key="4">
    <source>
        <dbReference type="ARBA" id="ARBA00022496"/>
    </source>
</evidence>
<feature type="domain" description="Fe/B12 periplasmic-binding" evidence="7">
    <location>
        <begin position="69"/>
        <end position="336"/>
    </location>
</feature>
<evidence type="ECO:0000256" key="3">
    <source>
        <dbReference type="ARBA" id="ARBA00022448"/>
    </source>
</evidence>
<dbReference type="InterPro" id="IPR002491">
    <property type="entry name" value="ABC_transptr_periplasmic_BD"/>
</dbReference>
<evidence type="ECO:0000256" key="5">
    <source>
        <dbReference type="ARBA" id="ARBA00022729"/>
    </source>
</evidence>
<keyword evidence="9" id="KW-1185">Reference proteome</keyword>
<dbReference type="EMBL" id="JBHUIG010000013">
    <property type="protein sequence ID" value="MFD2319552.1"/>
    <property type="molecule type" value="Genomic_DNA"/>
</dbReference>
<keyword evidence="4" id="KW-0406">Ion transport</keyword>
<organism evidence="8 9">
    <name type="scientific">Delftia deserti</name>
    <dbReference type="NCBI Taxonomy" id="1651218"/>
    <lineage>
        <taxon>Bacteria</taxon>
        <taxon>Pseudomonadati</taxon>
        <taxon>Pseudomonadota</taxon>
        <taxon>Betaproteobacteria</taxon>
        <taxon>Burkholderiales</taxon>
        <taxon>Comamonadaceae</taxon>
        <taxon>Delftia</taxon>
    </lineage>
</organism>
<evidence type="ECO:0000256" key="1">
    <source>
        <dbReference type="ARBA" id="ARBA00004196"/>
    </source>
</evidence>
<dbReference type="PANTHER" id="PTHR30532">
    <property type="entry name" value="IRON III DICITRATE-BINDING PERIPLASMIC PROTEIN"/>
    <property type="match status" value="1"/>
</dbReference>
<dbReference type="PROSITE" id="PS51257">
    <property type="entry name" value="PROKAR_LIPOPROTEIN"/>
    <property type="match status" value="1"/>
</dbReference>
<dbReference type="Proteomes" id="UP001597287">
    <property type="component" value="Unassembled WGS sequence"/>
</dbReference>
<gene>
    <name evidence="8" type="ORF">ACFSPV_12590</name>
</gene>
<accession>A0ABW5EPC2</accession>
<comment type="caution">
    <text evidence="8">The sequence shown here is derived from an EMBL/GenBank/DDBJ whole genome shotgun (WGS) entry which is preliminary data.</text>
</comment>
<dbReference type="SUPFAM" id="SSF53807">
    <property type="entry name" value="Helical backbone' metal receptor"/>
    <property type="match status" value="1"/>
</dbReference>
<dbReference type="Gene3D" id="3.40.50.1980">
    <property type="entry name" value="Nitrogenase molybdenum iron protein domain"/>
    <property type="match status" value="2"/>
</dbReference>
<keyword evidence="5 6" id="KW-0732">Signal</keyword>
<keyword evidence="3" id="KW-0813">Transport</keyword>
<dbReference type="PANTHER" id="PTHR30532:SF28">
    <property type="entry name" value="PETROBACTIN-BINDING PROTEIN YCLQ"/>
    <property type="match status" value="1"/>
</dbReference>
<dbReference type="CDD" id="cd01140">
    <property type="entry name" value="FatB"/>
    <property type="match status" value="1"/>
</dbReference>
<dbReference type="RefSeq" id="WP_380105846.1">
    <property type="nucleotide sequence ID" value="NZ_JBHSIH010000001.1"/>
</dbReference>